<name>A0ABW1E003_9ACTN</name>
<gene>
    <name evidence="2" type="ORF">ACFPZI_18545</name>
</gene>
<comment type="caution">
    <text evidence="2">The sequence shown here is derived from an EMBL/GenBank/DDBJ whole genome shotgun (WGS) entry which is preliminary data.</text>
</comment>
<reference evidence="3" key="1">
    <citation type="journal article" date="2019" name="Int. J. Syst. Evol. Microbiol.">
        <title>The Global Catalogue of Microorganisms (GCM) 10K type strain sequencing project: providing services to taxonomists for standard genome sequencing and annotation.</title>
        <authorList>
            <consortium name="The Broad Institute Genomics Platform"/>
            <consortium name="The Broad Institute Genome Sequencing Center for Infectious Disease"/>
            <person name="Wu L."/>
            <person name="Ma J."/>
        </authorList>
    </citation>
    <scope>NUCLEOTIDE SEQUENCE [LARGE SCALE GENOMIC DNA]</scope>
    <source>
        <strain evidence="3">JCM 10411</strain>
    </source>
</reference>
<organism evidence="2 3">
    <name type="scientific">Streptomyces chlorus</name>
    <dbReference type="NCBI Taxonomy" id="887452"/>
    <lineage>
        <taxon>Bacteria</taxon>
        <taxon>Bacillati</taxon>
        <taxon>Actinomycetota</taxon>
        <taxon>Actinomycetes</taxon>
        <taxon>Kitasatosporales</taxon>
        <taxon>Streptomycetaceae</taxon>
        <taxon>Streptomyces</taxon>
    </lineage>
</organism>
<feature type="region of interest" description="Disordered" evidence="1">
    <location>
        <begin position="64"/>
        <end position="94"/>
    </location>
</feature>
<proteinExistence type="predicted"/>
<protein>
    <submittedName>
        <fullName evidence="2">Uncharacterized protein</fullName>
    </submittedName>
</protein>
<evidence type="ECO:0000313" key="2">
    <source>
        <dbReference type="EMBL" id="MFC5853735.1"/>
    </source>
</evidence>
<accession>A0ABW1E003</accession>
<sequence length="94" mass="10050">MWAARCQELIKQGACYVEGKHVPTYAEAARTAGGEPKPLHALLENVRAMAGQPMPEPQHLSFVAPGSPMRARATSPSGGGRQWVRRAGTQGRTA</sequence>
<dbReference type="EMBL" id="JBHSOA010000038">
    <property type="protein sequence ID" value="MFC5853735.1"/>
    <property type="molecule type" value="Genomic_DNA"/>
</dbReference>
<dbReference type="Proteomes" id="UP001596180">
    <property type="component" value="Unassembled WGS sequence"/>
</dbReference>
<keyword evidence="3" id="KW-1185">Reference proteome</keyword>
<evidence type="ECO:0000256" key="1">
    <source>
        <dbReference type="SAM" id="MobiDB-lite"/>
    </source>
</evidence>
<evidence type="ECO:0000313" key="3">
    <source>
        <dbReference type="Proteomes" id="UP001596180"/>
    </source>
</evidence>
<dbReference type="RefSeq" id="WP_381364322.1">
    <property type="nucleotide sequence ID" value="NZ_JBHSOA010000038.1"/>
</dbReference>